<dbReference type="Proteomes" id="UP001619887">
    <property type="component" value="Unassembled WGS sequence"/>
</dbReference>
<dbReference type="EMBL" id="JBIYXZ010002089">
    <property type="protein sequence ID" value="KAL3041985.1"/>
    <property type="molecule type" value="Genomic_DNA"/>
</dbReference>
<evidence type="ECO:0000313" key="4">
    <source>
        <dbReference type="Proteomes" id="UP001619887"/>
    </source>
</evidence>
<organism evidence="3 4">
    <name type="scientific">Pagothenia borchgrevinki</name>
    <name type="common">Bald rockcod</name>
    <name type="synonym">Trematomus borchgrevinki</name>
    <dbReference type="NCBI Taxonomy" id="8213"/>
    <lineage>
        <taxon>Eukaryota</taxon>
        <taxon>Metazoa</taxon>
        <taxon>Chordata</taxon>
        <taxon>Craniata</taxon>
        <taxon>Vertebrata</taxon>
        <taxon>Euteleostomi</taxon>
        <taxon>Actinopterygii</taxon>
        <taxon>Neopterygii</taxon>
        <taxon>Teleostei</taxon>
        <taxon>Neoteleostei</taxon>
        <taxon>Acanthomorphata</taxon>
        <taxon>Eupercaria</taxon>
        <taxon>Perciformes</taxon>
        <taxon>Notothenioidei</taxon>
        <taxon>Nototheniidae</taxon>
        <taxon>Pagothenia</taxon>
    </lineage>
</organism>
<evidence type="ECO:0000259" key="2">
    <source>
        <dbReference type="Pfam" id="PF13837"/>
    </source>
</evidence>
<dbReference type="Pfam" id="PF13837">
    <property type="entry name" value="Myb_DNA-bind_4"/>
    <property type="match status" value="1"/>
</dbReference>
<comment type="caution">
    <text evidence="3">The sequence shown here is derived from an EMBL/GenBank/DDBJ whole genome shotgun (WGS) entry which is preliminary data.</text>
</comment>
<evidence type="ECO:0000313" key="3">
    <source>
        <dbReference type="EMBL" id="KAL3041985.1"/>
    </source>
</evidence>
<dbReference type="Gene3D" id="1.10.10.60">
    <property type="entry name" value="Homeodomain-like"/>
    <property type="match status" value="1"/>
</dbReference>
<dbReference type="PANTHER" id="PTHR47595">
    <property type="entry name" value="HEAT SHOCK 70 KDA PROTEIN 14"/>
    <property type="match status" value="1"/>
</dbReference>
<feature type="region of interest" description="Disordered" evidence="1">
    <location>
        <begin position="145"/>
        <end position="165"/>
    </location>
</feature>
<evidence type="ECO:0000256" key="1">
    <source>
        <dbReference type="SAM" id="MobiDB-lite"/>
    </source>
</evidence>
<reference evidence="3 4" key="2">
    <citation type="journal article" date="2024" name="G3 (Bethesda)">
        <title>The genome of the cryopelagic Antarctic bald notothen, Trematomus borchgrevinki.</title>
        <authorList>
            <person name="Rayamajhi N."/>
            <person name="Rivera-Colon A.G."/>
            <person name="Minhas B.F."/>
            <person name="Cheng C.C."/>
            <person name="Catchen J.M."/>
        </authorList>
    </citation>
    <scope>NUCLEOTIDE SEQUENCE [LARGE SCALE GENOMIC DNA]</scope>
    <source>
        <strain evidence="3">AGRC-2024</strain>
    </source>
</reference>
<dbReference type="InterPro" id="IPR044822">
    <property type="entry name" value="Myb_DNA-bind_4"/>
</dbReference>
<dbReference type="PANTHER" id="PTHR47595:SF1">
    <property type="entry name" value="MYB_SANT-LIKE DNA-BINDING DOMAIN-CONTAINING PROTEIN"/>
    <property type="match status" value="1"/>
</dbReference>
<gene>
    <name evidence="3" type="ORF">OYC64_020033</name>
</gene>
<keyword evidence="4" id="KW-1185">Reference proteome</keyword>
<dbReference type="AlphaFoldDB" id="A0ABD2FK98"/>
<sequence length="261" mass="29083">MENLRLNKQQWSTEETSYLLGIWSSEEVQRKLEGTTRSKAILQELQQDMATAGFDRSVEQIANKLKKVKKDYRDQKRDLGRSGSGRPKASPYYELLDSVLGDRPTSGYGSTVNSLSLSSIVSQVESLNVQSSFAEISGLERTLSEPPLPSACSSPMRMEGSPLTASSSSQECLVNLIQPAGRNKQVKRKRDSSSGLLSYMEKSDVRDERLLEQGQAMLQEVHTANTANADFLKVFSKIEENSHSMLGLVDRIVKVMETNKR</sequence>
<name>A0ABD2FK98_PAGBO</name>
<feature type="domain" description="Myb/SANT-like DNA-binding" evidence="2">
    <location>
        <begin position="9"/>
        <end position="98"/>
    </location>
</feature>
<proteinExistence type="predicted"/>
<protein>
    <recommendedName>
        <fullName evidence="2">Myb/SANT-like DNA-binding domain-containing protein</fullName>
    </recommendedName>
</protein>
<accession>A0ABD2FK98</accession>
<reference evidence="3 4" key="1">
    <citation type="journal article" date="2022" name="G3 (Bethesda)">
        <title>Evaluating Illumina-, Nanopore-, and PacBio-based genome assembly strategies with the bald notothen, Trematomus borchgrevinki.</title>
        <authorList>
            <person name="Rayamajhi N."/>
            <person name="Cheng C.C."/>
            <person name="Catchen J.M."/>
        </authorList>
    </citation>
    <scope>NUCLEOTIDE SEQUENCE [LARGE SCALE GENOMIC DNA]</scope>
    <source>
        <strain evidence="3">AGRC-2024</strain>
    </source>
</reference>